<keyword evidence="7 10" id="KW-0503">Monooxygenase</keyword>
<dbReference type="InterPro" id="IPR002401">
    <property type="entry name" value="Cyt_P450_E_grp-I"/>
</dbReference>
<name>A0A4D6LS95_VIGUN</name>
<evidence type="ECO:0000256" key="6">
    <source>
        <dbReference type="ARBA" id="ARBA00023004"/>
    </source>
</evidence>
<evidence type="ECO:0000256" key="11">
    <source>
        <dbReference type="SAM" id="Phobius"/>
    </source>
</evidence>
<dbReference type="PANTHER" id="PTHR47947">
    <property type="entry name" value="CYTOCHROME P450 82C3-RELATED"/>
    <property type="match status" value="1"/>
</dbReference>
<dbReference type="InterPro" id="IPR036396">
    <property type="entry name" value="Cyt_P450_sf"/>
</dbReference>
<accession>A0A4D6LS95</accession>
<evidence type="ECO:0000256" key="3">
    <source>
        <dbReference type="ARBA" id="ARBA00022617"/>
    </source>
</evidence>
<evidence type="ECO:0000256" key="8">
    <source>
        <dbReference type="ARBA" id="ARBA00023136"/>
    </source>
</evidence>
<protein>
    <submittedName>
        <fullName evidence="12">Cytochrome P450</fullName>
    </submittedName>
</protein>
<dbReference type="GO" id="GO:0020037">
    <property type="term" value="F:heme binding"/>
    <property type="evidence" value="ECO:0007669"/>
    <property type="project" value="InterPro"/>
</dbReference>
<keyword evidence="11" id="KW-1133">Transmembrane helix</keyword>
<comment type="subcellular location">
    <subcellularLocation>
        <location evidence="1">Membrane</location>
    </subcellularLocation>
</comment>
<keyword evidence="11" id="KW-0812">Transmembrane</keyword>
<evidence type="ECO:0000313" key="12">
    <source>
        <dbReference type="EMBL" id="QCD91371.1"/>
    </source>
</evidence>
<keyword evidence="8 11" id="KW-0472">Membrane</keyword>
<dbReference type="GO" id="GO:0016705">
    <property type="term" value="F:oxidoreductase activity, acting on paired donors, with incorporation or reduction of molecular oxygen"/>
    <property type="evidence" value="ECO:0007669"/>
    <property type="project" value="InterPro"/>
</dbReference>
<evidence type="ECO:0000313" key="13">
    <source>
        <dbReference type="Proteomes" id="UP000501690"/>
    </source>
</evidence>
<keyword evidence="6 9" id="KW-0408">Iron</keyword>
<dbReference type="GO" id="GO:0016020">
    <property type="term" value="C:membrane"/>
    <property type="evidence" value="ECO:0007669"/>
    <property type="project" value="UniProtKB-SubCell"/>
</dbReference>
<dbReference type="Gramene" id="Vigun02g147900.1.v1.2">
    <property type="protein sequence ID" value="Vigun02g147900.1.v1.2"/>
    <property type="gene ID" value="Vigun02g147900.v1.2"/>
</dbReference>
<dbReference type="InterPro" id="IPR017972">
    <property type="entry name" value="Cyt_P450_CS"/>
</dbReference>
<gene>
    <name evidence="12" type="ORF">DEO72_LG4g2336</name>
</gene>
<keyword evidence="5 10" id="KW-0560">Oxidoreductase</keyword>
<proteinExistence type="inferred from homology"/>
<dbReference type="PROSITE" id="PS00086">
    <property type="entry name" value="CYTOCHROME_P450"/>
    <property type="match status" value="1"/>
</dbReference>
<reference evidence="12 13" key="1">
    <citation type="submission" date="2019-04" db="EMBL/GenBank/DDBJ databases">
        <title>An improved genome assembly and genetic linkage map for asparagus bean, Vigna unguiculata ssp. sesquipedialis.</title>
        <authorList>
            <person name="Xia Q."/>
            <person name="Zhang R."/>
            <person name="Dong Y."/>
        </authorList>
    </citation>
    <scope>NUCLEOTIDE SEQUENCE [LARGE SCALE GENOMIC DNA]</scope>
    <source>
        <tissue evidence="12">Leaf</tissue>
    </source>
</reference>
<evidence type="ECO:0000256" key="4">
    <source>
        <dbReference type="ARBA" id="ARBA00022723"/>
    </source>
</evidence>
<feature type="binding site" description="axial binding residue" evidence="9">
    <location>
        <position position="432"/>
    </location>
    <ligand>
        <name>heme</name>
        <dbReference type="ChEBI" id="CHEBI:30413"/>
    </ligand>
    <ligandPart>
        <name>Fe</name>
        <dbReference type="ChEBI" id="CHEBI:18248"/>
    </ligandPart>
</feature>
<comment type="similarity">
    <text evidence="2 10">Belongs to the cytochrome P450 family.</text>
</comment>
<dbReference type="Pfam" id="PF00067">
    <property type="entry name" value="p450"/>
    <property type="match status" value="1"/>
</dbReference>
<evidence type="ECO:0000256" key="1">
    <source>
        <dbReference type="ARBA" id="ARBA00004370"/>
    </source>
</evidence>
<dbReference type="InterPro" id="IPR050651">
    <property type="entry name" value="Plant_Cytochrome_P450_Monoox"/>
</dbReference>
<keyword evidence="4 9" id="KW-0479">Metal-binding</keyword>
<keyword evidence="3 9" id="KW-0349">Heme</keyword>
<dbReference type="Proteomes" id="UP000501690">
    <property type="component" value="Linkage Group LG4"/>
</dbReference>
<dbReference type="PRINTS" id="PR00385">
    <property type="entry name" value="P450"/>
</dbReference>
<evidence type="ECO:0000256" key="7">
    <source>
        <dbReference type="ARBA" id="ARBA00023033"/>
    </source>
</evidence>
<dbReference type="OrthoDB" id="1055148at2759"/>
<dbReference type="InterPro" id="IPR001128">
    <property type="entry name" value="Cyt_P450"/>
</dbReference>
<dbReference type="Gene3D" id="1.10.630.10">
    <property type="entry name" value="Cytochrome P450"/>
    <property type="match status" value="1"/>
</dbReference>
<dbReference type="CDD" id="cd20653">
    <property type="entry name" value="CYP81"/>
    <property type="match status" value="1"/>
</dbReference>
<sequence length="493" mass="56210">MEYNLINVFYFLIFVITLKLFFRRLKNPPPAPPSLPIIGNLYQLKKQPLHRAFHGLSQKYGPVLSLRFGSQPILVVSSASAAEECFTKNDIVFANRFHSTTTKYLGYNNTIITASSYGDHWRNLRRISSLEILSNHRLNSFLGVRKDETMKLLRKMVKISGKEESAKVELRPMFAELTFNIVIRMVCGKRYYGEEYDGTTAEEAKKFRELMNEISQFGLGSNLGDFVPLFRIFRSHKKLRKVGEKLDAFFQGLIDEHRNKKESSNTMIEHLLSSQKSQPDYYTDQIIKGLIMALYVAGTETSAVALEWAMSNLLNHPEILEKLRIEIDTEVGEERLIEESDVTKLPYLQNVISETLRLHPPLPLLLPHLSSEDCNVGGYDVPRNTMLMVNAWAIHRDPKLWADPTSFKPERFQNDPVAAHKLMPFGMGRRACPGVGMAQRTMGLTLGLLIQCFEWKRVGEEEIDLTEGRGTIVAKAIPLEAQCKARPIVSKIF</sequence>
<dbReference type="PANTHER" id="PTHR47947:SF24">
    <property type="entry name" value="ISOFLAVONE 2'-HYDROXYLASE-LIKE"/>
    <property type="match status" value="1"/>
</dbReference>
<evidence type="ECO:0000256" key="9">
    <source>
        <dbReference type="PIRSR" id="PIRSR602401-1"/>
    </source>
</evidence>
<dbReference type="SUPFAM" id="SSF48264">
    <property type="entry name" value="Cytochrome P450"/>
    <property type="match status" value="1"/>
</dbReference>
<dbReference type="AlphaFoldDB" id="A0A4D6LS95"/>
<dbReference type="PRINTS" id="PR00463">
    <property type="entry name" value="EP450I"/>
</dbReference>
<organism evidence="12 13">
    <name type="scientific">Vigna unguiculata</name>
    <name type="common">Cowpea</name>
    <dbReference type="NCBI Taxonomy" id="3917"/>
    <lineage>
        <taxon>Eukaryota</taxon>
        <taxon>Viridiplantae</taxon>
        <taxon>Streptophyta</taxon>
        <taxon>Embryophyta</taxon>
        <taxon>Tracheophyta</taxon>
        <taxon>Spermatophyta</taxon>
        <taxon>Magnoliopsida</taxon>
        <taxon>eudicotyledons</taxon>
        <taxon>Gunneridae</taxon>
        <taxon>Pentapetalae</taxon>
        <taxon>rosids</taxon>
        <taxon>fabids</taxon>
        <taxon>Fabales</taxon>
        <taxon>Fabaceae</taxon>
        <taxon>Papilionoideae</taxon>
        <taxon>50 kb inversion clade</taxon>
        <taxon>NPAAA clade</taxon>
        <taxon>indigoferoid/millettioid clade</taxon>
        <taxon>Phaseoleae</taxon>
        <taxon>Vigna</taxon>
    </lineage>
</organism>
<dbReference type="GO" id="GO:0005506">
    <property type="term" value="F:iron ion binding"/>
    <property type="evidence" value="ECO:0007669"/>
    <property type="project" value="InterPro"/>
</dbReference>
<evidence type="ECO:0000256" key="10">
    <source>
        <dbReference type="RuleBase" id="RU000461"/>
    </source>
</evidence>
<evidence type="ECO:0000256" key="2">
    <source>
        <dbReference type="ARBA" id="ARBA00010617"/>
    </source>
</evidence>
<dbReference type="GO" id="GO:0004497">
    <property type="term" value="F:monooxygenase activity"/>
    <property type="evidence" value="ECO:0007669"/>
    <property type="project" value="UniProtKB-KW"/>
</dbReference>
<dbReference type="EMBL" id="CP039348">
    <property type="protein sequence ID" value="QCD91371.1"/>
    <property type="molecule type" value="Genomic_DNA"/>
</dbReference>
<dbReference type="FunFam" id="1.10.630.10:FF:000023">
    <property type="entry name" value="Cytochrome P450 family protein"/>
    <property type="match status" value="1"/>
</dbReference>
<keyword evidence="13" id="KW-1185">Reference proteome</keyword>
<comment type="cofactor">
    <cofactor evidence="9">
        <name>heme</name>
        <dbReference type="ChEBI" id="CHEBI:30413"/>
    </cofactor>
</comment>
<evidence type="ECO:0000256" key="5">
    <source>
        <dbReference type="ARBA" id="ARBA00023002"/>
    </source>
</evidence>
<feature type="transmembrane region" description="Helical" evidence="11">
    <location>
        <begin position="6"/>
        <end position="22"/>
    </location>
</feature>